<organism evidence="1 2">
    <name type="scientific">Rotaria magnacalcarata</name>
    <dbReference type="NCBI Taxonomy" id="392030"/>
    <lineage>
        <taxon>Eukaryota</taxon>
        <taxon>Metazoa</taxon>
        <taxon>Spiralia</taxon>
        <taxon>Gnathifera</taxon>
        <taxon>Rotifera</taxon>
        <taxon>Eurotatoria</taxon>
        <taxon>Bdelloidea</taxon>
        <taxon>Philodinida</taxon>
        <taxon>Philodinidae</taxon>
        <taxon>Rotaria</taxon>
    </lineage>
</organism>
<evidence type="ECO:0000313" key="1">
    <source>
        <dbReference type="EMBL" id="CAF2117766.1"/>
    </source>
</evidence>
<proteinExistence type="predicted"/>
<gene>
    <name evidence="1" type="ORF">WKI299_LOCUS23688</name>
</gene>
<name>A0A816UY66_9BILA</name>
<feature type="non-terminal residue" evidence="1">
    <location>
        <position position="41"/>
    </location>
</feature>
<comment type="caution">
    <text evidence="1">The sequence shown here is derived from an EMBL/GenBank/DDBJ whole genome shotgun (WGS) entry which is preliminary data.</text>
</comment>
<dbReference type="EMBL" id="CAJNRF010010172">
    <property type="protein sequence ID" value="CAF2117766.1"/>
    <property type="molecule type" value="Genomic_DNA"/>
</dbReference>
<dbReference type="AlphaFoldDB" id="A0A816UY66"/>
<sequence length="41" mass="4914">MIWTTMDYSSGRTLRRLDTIVSGRIRQRILPFYNVSDRKLP</sequence>
<dbReference type="Proteomes" id="UP000663856">
    <property type="component" value="Unassembled WGS sequence"/>
</dbReference>
<reference evidence="1" key="1">
    <citation type="submission" date="2021-02" db="EMBL/GenBank/DDBJ databases">
        <authorList>
            <person name="Nowell W R."/>
        </authorList>
    </citation>
    <scope>NUCLEOTIDE SEQUENCE</scope>
</reference>
<evidence type="ECO:0000313" key="2">
    <source>
        <dbReference type="Proteomes" id="UP000663856"/>
    </source>
</evidence>
<accession>A0A816UY66</accession>
<protein>
    <submittedName>
        <fullName evidence="1">Uncharacterized protein</fullName>
    </submittedName>
</protein>